<dbReference type="CTD" id="130502"/>
<dbReference type="AlphaFoldDB" id="A0A8C0X832"/>
<organism evidence="3">
    <name type="scientific">Castor canadensis</name>
    <name type="common">American beaver</name>
    <dbReference type="NCBI Taxonomy" id="51338"/>
    <lineage>
        <taxon>Eukaryota</taxon>
        <taxon>Metazoa</taxon>
        <taxon>Chordata</taxon>
        <taxon>Craniata</taxon>
        <taxon>Vertebrata</taxon>
        <taxon>Euteleostomi</taxon>
        <taxon>Mammalia</taxon>
        <taxon>Eutheria</taxon>
        <taxon>Euarchontoglires</taxon>
        <taxon>Glires</taxon>
        <taxon>Rodentia</taxon>
        <taxon>Castorimorpha</taxon>
        <taxon>Castoridae</taxon>
        <taxon>Castor</taxon>
    </lineage>
</organism>
<protein>
    <submittedName>
        <fullName evidence="5">Tetratricopeptide repeat protein 32 isoform X1</fullName>
    </submittedName>
</protein>
<dbReference type="Ensembl" id="ENSCCNT00000030224.1">
    <property type="protein sequence ID" value="ENSCCNP00000023667.1"/>
    <property type="gene ID" value="ENSCCNG00000023237.1"/>
</dbReference>
<dbReference type="GeneID" id="109681729"/>
<feature type="region of interest" description="Disordered" evidence="2">
    <location>
        <begin position="21"/>
        <end position="42"/>
    </location>
</feature>
<feature type="repeat" description="TPR" evidence="1">
    <location>
        <begin position="149"/>
        <end position="182"/>
    </location>
</feature>
<dbReference type="OrthoDB" id="2017782at2759"/>
<dbReference type="SMART" id="SM00028">
    <property type="entry name" value="TPR"/>
    <property type="match status" value="2"/>
</dbReference>
<proteinExistence type="predicted"/>
<evidence type="ECO:0000313" key="4">
    <source>
        <dbReference type="Proteomes" id="UP001732720"/>
    </source>
</evidence>
<reference evidence="5" key="2">
    <citation type="submission" date="2025-04" db="UniProtKB">
        <authorList>
            <consortium name="RefSeq"/>
        </authorList>
    </citation>
    <scope>IDENTIFICATION</scope>
    <source>
        <tissue evidence="5">Leukocyte</tissue>
    </source>
</reference>
<dbReference type="KEGG" id="ccan:109681729"/>
<evidence type="ECO:0000256" key="1">
    <source>
        <dbReference type="PROSITE-ProRule" id="PRU00339"/>
    </source>
</evidence>
<evidence type="ECO:0000313" key="5">
    <source>
        <dbReference type="RefSeq" id="XP_020012167.1"/>
    </source>
</evidence>
<dbReference type="PROSITE" id="PS50293">
    <property type="entry name" value="TPR_REGION"/>
    <property type="match status" value="1"/>
</dbReference>
<evidence type="ECO:0000313" key="3">
    <source>
        <dbReference type="Ensembl" id="ENSCCNP00000023667.1"/>
    </source>
</evidence>
<dbReference type="SUPFAM" id="SSF48452">
    <property type="entry name" value="TPR-like"/>
    <property type="match status" value="1"/>
</dbReference>
<evidence type="ECO:0000256" key="2">
    <source>
        <dbReference type="SAM" id="MobiDB-lite"/>
    </source>
</evidence>
<dbReference type="PANTHER" id="PTHR47059:SF1">
    <property type="entry name" value="TETRATRICOPEPTIDE REPEAT PROTEIN 32"/>
    <property type="match status" value="1"/>
</dbReference>
<dbReference type="Pfam" id="PF00515">
    <property type="entry name" value="TPR_1"/>
    <property type="match status" value="1"/>
</dbReference>
<dbReference type="InterPro" id="IPR011990">
    <property type="entry name" value="TPR-like_helical_dom_sf"/>
</dbReference>
<accession>A0A8C0X832</accession>
<feature type="repeat" description="TPR" evidence="1">
    <location>
        <begin position="183"/>
        <end position="216"/>
    </location>
</feature>
<keyword evidence="4" id="KW-1185">Reference proteome</keyword>
<name>A0A8C0X832_CASCN</name>
<gene>
    <name evidence="3 5" type="primary">Ttc32</name>
</gene>
<dbReference type="RefSeq" id="XP_020012167.1">
    <property type="nucleotide sequence ID" value="XM_020156578.1"/>
</dbReference>
<dbReference type="PANTHER" id="PTHR47059">
    <property type="entry name" value="TETRATRICOPEPTIDE REPEAT PROTEIN 32"/>
    <property type="match status" value="1"/>
</dbReference>
<sequence length="242" mass="27564">MVRRACGSSCRPPLLTLNRRVEPTGRSLGTLTAAPARPERGRGPGWAVPCRSALRSLHAQRRCGGFASCLVTESILLEKSRANLKHHRPTQTSHDLCRDASKAYGSFNKRRSHSTAESRNQLPVHGWNSLMTSNRALLFACKCSPEDLATAYNNRGQIKYFRVDFYEAMDDYTSAIEVQPDFEVPYYNRGLILYRLGYFDDALEDFKKVLDLNPQFQDATLSLKQTVLDKEEKQRRNIENNY</sequence>
<dbReference type="Gene3D" id="1.25.40.10">
    <property type="entry name" value="Tetratricopeptide repeat domain"/>
    <property type="match status" value="1"/>
</dbReference>
<dbReference type="PROSITE" id="PS50005">
    <property type="entry name" value="TPR"/>
    <property type="match status" value="2"/>
</dbReference>
<reference evidence="3" key="1">
    <citation type="submission" date="2023-09" db="UniProtKB">
        <authorList>
            <consortium name="Ensembl"/>
        </authorList>
    </citation>
    <scope>IDENTIFICATION</scope>
</reference>
<dbReference type="InterPro" id="IPR019734">
    <property type="entry name" value="TPR_rpt"/>
</dbReference>
<dbReference type="Proteomes" id="UP001732720">
    <property type="component" value="Chromosome 12"/>
</dbReference>
<keyword evidence="1" id="KW-0802">TPR repeat</keyword>